<dbReference type="PANTHER" id="PTHR42930:SF3">
    <property type="entry name" value="PHOSPHATE-SPECIFIC TRANSPORT SYSTEM ACCESSORY PROTEIN PHOU"/>
    <property type="match status" value="1"/>
</dbReference>
<proteinExistence type="inferred from homology"/>
<protein>
    <submittedName>
        <fullName evidence="8">Unannotated protein</fullName>
    </submittedName>
</protein>
<dbReference type="GO" id="GO:0005737">
    <property type="term" value="C:cytoplasm"/>
    <property type="evidence" value="ECO:0007669"/>
    <property type="project" value="UniProtKB-SubCell"/>
</dbReference>
<comment type="similarity">
    <text evidence="2">Belongs to the PhoU family.</text>
</comment>
<evidence type="ECO:0000256" key="4">
    <source>
        <dbReference type="ARBA" id="ARBA00022448"/>
    </source>
</evidence>
<dbReference type="PANTHER" id="PTHR42930">
    <property type="entry name" value="PHOSPHATE-SPECIFIC TRANSPORT SYSTEM ACCESSORY PROTEIN PHOU"/>
    <property type="match status" value="1"/>
</dbReference>
<evidence type="ECO:0000256" key="2">
    <source>
        <dbReference type="ARBA" id="ARBA00008107"/>
    </source>
</evidence>
<dbReference type="InterPro" id="IPR038078">
    <property type="entry name" value="PhoU-like_sf"/>
</dbReference>
<dbReference type="FunFam" id="1.20.58.220:FF:000004">
    <property type="entry name" value="Phosphate-specific transport system accessory protein PhoU"/>
    <property type="match status" value="1"/>
</dbReference>
<dbReference type="GO" id="GO:0045936">
    <property type="term" value="P:negative regulation of phosphate metabolic process"/>
    <property type="evidence" value="ECO:0007669"/>
    <property type="project" value="InterPro"/>
</dbReference>
<dbReference type="AlphaFoldDB" id="A0A6J6B666"/>
<dbReference type="GO" id="GO:0006817">
    <property type="term" value="P:phosphate ion transport"/>
    <property type="evidence" value="ECO:0007669"/>
    <property type="project" value="UniProtKB-KW"/>
</dbReference>
<feature type="domain" description="PhoU" evidence="7">
    <location>
        <begin position="336"/>
        <end position="417"/>
    </location>
</feature>
<organism evidence="8">
    <name type="scientific">freshwater metagenome</name>
    <dbReference type="NCBI Taxonomy" id="449393"/>
    <lineage>
        <taxon>unclassified sequences</taxon>
        <taxon>metagenomes</taxon>
        <taxon>ecological metagenomes</taxon>
    </lineage>
</organism>
<dbReference type="Gene3D" id="1.20.58.220">
    <property type="entry name" value="Phosphate transport system protein phou homolog 2, domain 2"/>
    <property type="match status" value="1"/>
</dbReference>
<feature type="domain" description="PhoU" evidence="7">
    <location>
        <begin position="230"/>
        <end position="317"/>
    </location>
</feature>
<dbReference type="NCBIfam" id="TIGR02135">
    <property type="entry name" value="phoU_full"/>
    <property type="match status" value="1"/>
</dbReference>
<evidence type="ECO:0000256" key="6">
    <source>
        <dbReference type="ARBA" id="ARBA00022592"/>
    </source>
</evidence>
<evidence type="ECO:0000256" key="1">
    <source>
        <dbReference type="ARBA" id="ARBA00004496"/>
    </source>
</evidence>
<evidence type="ECO:0000259" key="7">
    <source>
        <dbReference type="Pfam" id="PF01895"/>
    </source>
</evidence>
<accession>A0A6J6B666</accession>
<evidence type="ECO:0000256" key="5">
    <source>
        <dbReference type="ARBA" id="ARBA00022490"/>
    </source>
</evidence>
<comment type="subcellular location">
    <subcellularLocation>
        <location evidence="1">Cytoplasm</location>
    </subcellularLocation>
</comment>
<dbReference type="EMBL" id="CAEZSG010000039">
    <property type="protein sequence ID" value="CAB4534511.1"/>
    <property type="molecule type" value="Genomic_DNA"/>
</dbReference>
<evidence type="ECO:0000256" key="3">
    <source>
        <dbReference type="ARBA" id="ARBA00011738"/>
    </source>
</evidence>
<dbReference type="SUPFAM" id="SSF109755">
    <property type="entry name" value="PhoU-like"/>
    <property type="match status" value="1"/>
</dbReference>
<reference evidence="8" key="1">
    <citation type="submission" date="2020-05" db="EMBL/GenBank/DDBJ databases">
        <authorList>
            <person name="Chiriac C."/>
            <person name="Salcher M."/>
            <person name="Ghai R."/>
            <person name="Kavagutti S V."/>
        </authorList>
    </citation>
    <scope>NUCLEOTIDE SEQUENCE</scope>
</reference>
<dbReference type="GO" id="GO:0030643">
    <property type="term" value="P:intracellular phosphate ion homeostasis"/>
    <property type="evidence" value="ECO:0007669"/>
    <property type="project" value="InterPro"/>
</dbReference>
<comment type="subunit">
    <text evidence="3">Homodimer.</text>
</comment>
<dbReference type="Pfam" id="PF01895">
    <property type="entry name" value="PhoU"/>
    <property type="match status" value="2"/>
</dbReference>
<name>A0A6J6B666_9ZZZZ</name>
<sequence length="433" mass="47626">MAPMGVLISCVTFAMKSRRIVSKSRSSVVSSTRTSTKPLPIDTALACKYRTSPPAASVSSNSTSCVESESLAWRTSLLISLLRMTRPDTNPRAIAELVARSTASELSTTNPAVAKTLTRLEAMSVNDSSDGELLGRFRNDRKNKNVTPTAMTATKDATITRISIVTIQFRLGDERRAIVVLRPFGLPISSCVSELLERSSPCSGSVRKLIERVAMREMFDQELESVQDRIVEIAETVFTVVSDATTALLEADVKSADRALVGAELISEKALSLDELVIRTLALQAPVARDLRILVSTLRISASFERMGALASHIATIARFRFPDSAIPESLSDTFDEMARLDIRLCKKLIKLLKNTSVDLARSIQAADARVDELHREVFEIVLDKTWKEKAVHTVDVTLASRYFERIADHVVDISSKVSYLTTGDWSDSDLED</sequence>
<keyword evidence="5" id="KW-0963">Cytoplasm</keyword>
<gene>
    <name evidence="8" type="ORF">UFOPK1413_00375</name>
</gene>
<keyword evidence="4" id="KW-0813">Transport</keyword>
<dbReference type="InterPro" id="IPR028366">
    <property type="entry name" value="PhoU"/>
</dbReference>
<dbReference type="InterPro" id="IPR026022">
    <property type="entry name" value="PhoU_dom"/>
</dbReference>
<evidence type="ECO:0000313" key="8">
    <source>
        <dbReference type="EMBL" id="CAB4534511.1"/>
    </source>
</evidence>
<keyword evidence="6" id="KW-0592">Phosphate transport</keyword>